<comment type="caution">
    <text evidence="3">The sequence shown here is derived from an EMBL/GenBank/DDBJ whole genome shotgun (WGS) entry which is preliminary data.</text>
</comment>
<evidence type="ECO:0000313" key="4">
    <source>
        <dbReference type="Proteomes" id="UP000835052"/>
    </source>
</evidence>
<dbReference type="OrthoDB" id="429841at2759"/>
<evidence type="ECO:0000256" key="1">
    <source>
        <dbReference type="SAM" id="MobiDB-lite"/>
    </source>
</evidence>
<sequence length="218" mass="25268">MKLYNAVRTDDILAVQSLLEDSEIDKEQALDFIPKTRFPPDDLSYLHVASSRDSPLVLKYFLEACDCDPCVKEKDGKPPYSMASNKEIKDIFIQFRVANPNKYNWLRSHIPEPQILSAEEEAKLAEKKKAKKAKQKEKQRAEKELAKKEEEERQEKARWLAMSERDRRGILVERRLAGLPLLTRCDQCATVIPDKPFQYETFKFCSPPCVNQHRAAVK</sequence>
<dbReference type="Gene3D" id="1.25.40.20">
    <property type="entry name" value="Ankyrin repeat-containing domain"/>
    <property type="match status" value="1"/>
</dbReference>
<name>A0A8S1H0A4_9PELO</name>
<dbReference type="Proteomes" id="UP000835052">
    <property type="component" value="Unassembled WGS sequence"/>
</dbReference>
<dbReference type="AlphaFoldDB" id="A0A8S1H0A4"/>
<evidence type="ECO:0000259" key="2">
    <source>
        <dbReference type="Pfam" id="PF18716"/>
    </source>
</evidence>
<dbReference type="SUPFAM" id="SSF48403">
    <property type="entry name" value="Ankyrin repeat"/>
    <property type="match status" value="1"/>
</dbReference>
<protein>
    <recommendedName>
        <fullName evidence="2">Vms1-associating treble clef domain-containing protein</fullName>
    </recommendedName>
</protein>
<dbReference type="InterPro" id="IPR047139">
    <property type="entry name" value="ANKZ1/VMS1"/>
</dbReference>
<feature type="region of interest" description="Disordered" evidence="1">
    <location>
        <begin position="127"/>
        <end position="153"/>
    </location>
</feature>
<dbReference type="EMBL" id="CAJGYM010000008">
    <property type="protein sequence ID" value="CAD6188643.1"/>
    <property type="molecule type" value="Genomic_DNA"/>
</dbReference>
<dbReference type="PANTHER" id="PTHR16036:SF2">
    <property type="entry name" value="TRNA ENDONUCLEASE ANKZF1"/>
    <property type="match status" value="1"/>
</dbReference>
<dbReference type="InterPro" id="IPR041540">
    <property type="entry name" value="VATC"/>
</dbReference>
<feature type="domain" description="Vms1-associating treble clef" evidence="2">
    <location>
        <begin position="183"/>
        <end position="216"/>
    </location>
</feature>
<proteinExistence type="predicted"/>
<organism evidence="3 4">
    <name type="scientific">Caenorhabditis auriculariae</name>
    <dbReference type="NCBI Taxonomy" id="2777116"/>
    <lineage>
        <taxon>Eukaryota</taxon>
        <taxon>Metazoa</taxon>
        <taxon>Ecdysozoa</taxon>
        <taxon>Nematoda</taxon>
        <taxon>Chromadorea</taxon>
        <taxon>Rhabditida</taxon>
        <taxon>Rhabditina</taxon>
        <taxon>Rhabditomorpha</taxon>
        <taxon>Rhabditoidea</taxon>
        <taxon>Rhabditidae</taxon>
        <taxon>Peloderinae</taxon>
        <taxon>Caenorhabditis</taxon>
    </lineage>
</organism>
<reference evidence="3" key="1">
    <citation type="submission" date="2020-10" db="EMBL/GenBank/DDBJ databases">
        <authorList>
            <person name="Kikuchi T."/>
        </authorList>
    </citation>
    <scope>NUCLEOTIDE SEQUENCE</scope>
    <source>
        <strain evidence="3">NKZ352</strain>
    </source>
</reference>
<keyword evidence="4" id="KW-1185">Reference proteome</keyword>
<evidence type="ECO:0000313" key="3">
    <source>
        <dbReference type="EMBL" id="CAD6188643.1"/>
    </source>
</evidence>
<gene>
    <name evidence="3" type="ORF">CAUJ_LOCUS4562</name>
</gene>
<accession>A0A8S1H0A4</accession>
<feature type="compositionally biased region" description="Basic and acidic residues" evidence="1">
    <location>
        <begin position="136"/>
        <end position="153"/>
    </location>
</feature>
<dbReference type="PANTHER" id="PTHR16036">
    <property type="entry name" value="ANKYRIN REPEAT AND ZINC FINGER DOMAIN-CONTAINING PROTEIN 1"/>
    <property type="match status" value="1"/>
</dbReference>
<dbReference type="Pfam" id="PF18716">
    <property type="entry name" value="VATC"/>
    <property type="match status" value="1"/>
</dbReference>
<dbReference type="GO" id="GO:0036503">
    <property type="term" value="P:ERAD pathway"/>
    <property type="evidence" value="ECO:0007669"/>
    <property type="project" value="TreeGrafter"/>
</dbReference>
<dbReference type="InterPro" id="IPR036770">
    <property type="entry name" value="Ankyrin_rpt-contain_sf"/>
</dbReference>